<dbReference type="AlphaFoldDB" id="A0A2P5BKL4"/>
<protein>
    <submittedName>
        <fullName evidence="1">Uncharacterized protein</fullName>
    </submittedName>
</protein>
<feature type="non-terminal residue" evidence="1">
    <location>
        <position position="1"/>
    </location>
</feature>
<comment type="caution">
    <text evidence="1">The sequence shown here is derived from an EMBL/GenBank/DDBJ whole genome shotgun (WGS) entry which is preliminary data.</text>
</comment>
<evidence type="ECO:0000313" key="1">
    <source>
        <dbReference type="EMBL" id="PON49329.1"/>
    </source>
</evidence>
<name>A0A2P5BKL4_PARAD</name>
<accession>A0A2P5BKL4</accession>
<organism evidence="1 2">
    <name type="scientific">Parasponia andersonii</name>
    <name type="common">Sponia andersonii</name>
    <dbReference type="NCBI Taxonomy" id="3476"/>
    <lineage>
        <taxon>Eukaryota</taxon>
        <taxon>Viridiplantae</taxon>
        <taxon>Streptophyta</taxon>
        <taxon>Embryophyta</taxon>
        <taxon>Tracheophyta</taxon>
        <taxon>Spermatophyta</taxon>
        <taxon>Magnoliopsida</taxon>
        <taxon>eudicotyledons</taxon>
        <taxon>Gunneridae</taxon>
        <taxon>Pentapetalae</taxon>
        <taxon>rosids</taxon>
        <taxon>fabids</taxon>
        <taxon>Rosales</taxon>
        <taxon>Cannabaceae</taxon>
        <taxon>Parasponia</taxon>
    </lineage>
</organism>
<dbReference type="EMBL" id="JXTB01000263">
    <property type="protein sequence ID" value="PON49329.1"/>
    <property type="molecule type" value="Genomic_DNA"/>
</dbReference>
<proteinExistence type="predicted"/>
<dbReference type="Proteomes" id="UP000237105">
    <property type="component" value="Unassembled WGS sequence"/>
</dbReference>
<sequence>QEAMLFDLRIDQLENVPGTSANLTDQNSKQLKAELSVLINFLQLEDLPDVQPS</sequence>
<keyword evidence="2" id="KW-1185">Reference proteome</keyword>
<reference evidence="2" key="1">
    <citation type="submission" date="2016-06" db="EMBL/GenBank/DDBJ databases">
        <title>Parallel loss of symbiosis genes in relatives of nitrogen-fixing non-legume Parasponia.</title>
        <authorList>
            <person name="Van Velzen R."/>
            <person name="Holmer R."/>
            <person name="Bu F."/>
            <person name="Rutten L."/>
            <person name="Van Zeijl A."/>
            <person name="Liu W."/>
            <person name="Santuari L."/>
            <person name="Cao Q."/>
            <person name="Sharma T."/>
            <person name="Shen D."/>
            <person name="Roswanjaya Y."/>
            <person name="Wardhani T."/>
            <person name="Kalhor M.S."/>
            <person name="Jansen J."/>
            <person name="Van den Hoogen J."/>
            <person name="Gungor B."/>
            <person name="Hartog M."/>
            <person name="Hontelez J."/>
            <person name="Verver J."/>
            <person name="Yang W.-C."/>
            <person name="Schijlen E."/>
            <person name="Repin R."/>
            <person name="Schilthuizen M."/>
            <person name="Schranz E."/>
            <person name="Heidstra R."/>
            <person name="Miyata K."/>
            <person name="Fedorova E."/>
            <person name="Kohlen W."/>
            <person name="Bisseling T."/>
            <person name="Smit S."/>
            <person name="Geurts R."/>
        </authorList>
    </citation>
    <scope>NUCLEOTIDE SEQUENCE [LARGE SCALE GENOMIC DNA]</scope>
    <source>
        <strain evidence="2">cv. WU1-14</strain>
    </source>
</reference>
<gene>
    <name evidence="1" type="ORF">PanWU01x14_231010</name>
</gene>
<evidence type="ECO:0000313" key="2">
    <source>
        <dbReference type="Proteomes" id="UP000237105"/>
    </source>
</evidence>